<keyword evidence="1" id="KW-0732">Signal</keyword>
<sequence length="106" mass="10827">MFFKPFVLLASALAALQVAHSASFAERNTEVCCASIVNPSVTPFLYVLIAPELAGAGVSLDPSLAVGVQCTTAGIICVPGVTLMCEVVVHTPLAFFGNVGVNCVAS</sequence>
<dbReference type="EMBL" id="JAWWNJ010000060">
    <property type="protein sequence ID" value="KAK7013295.1"/>
    <property type="molecule type" value="Genomic_DNA"/>
</dbReference>
<evidence type="ECO:0000256" key="1">
    <source>
        <dbReference type="SAM" id="SignalP"/>
    </source>
</evidence>
<evidence type="ECO:0000313" key="2">
    <source>
        <dbReference type="EMBL" id="KAK7013295.1"/>
    </source>
</evidence>
<dbReference type="AlphaFoldDB" id="A0AAW0AK49"/>
<evidence type="ECO:0008006" key="4">
    <source>
        <dbReference type="Google" id="ProtNLM"/>
    </source>
</evidence>
<feature type="chain" id="PRO_5043889123" description="Hydrophobin" evidence="1">
    <location>
        <begin position="22"/>
        <end position="106"/>
    </location>
</feature>
<evidence type="ECO:0000313" key="3">
    <source>
        <dbReference type="Proteomes" id="UP001362999"/>
    </source>
</evidence>
<dbReference type="Proteomes" id="UP001362999">
    <property type="component" value="Unassembled WGS sequence"/>
</dbReference>
<proteinExistence type="predicted"/>
<keyword evidence="3" id="KW-1185">Reference proteome</keyword>
<organism evidence="2 3">
    <name type="scientific">Favolaschia claudopus</name>
    <dbReference type="NCBI Taxonomy" id="2862362"/>
    <lineage>
        <taxon>Eukaryota</taxon>
        <taxon>Fungi</taxon>
        <taxon>Dikarya</taxon>
        <taxon>Basidiomycota</taxon>
        <taxon>Agaricomycotina</taxon>
        <taxon>Agaricomycetes</taxon>
        <taxon>Agaricomycetidae</taxon>
        <taxon>Agaricales</taxon>
        <taxon>Marasmiineae</taxon>
        <taxon>Mycenaceae</taxon>
        <taxon>Favolaschia</taxon>
    </lineage>
</organism>
<accession>A0AAW0AK49</accession>
<comment type="caution">
    <text evidence="2">The sequence shown here is derived from an EMBL/GenBank/DDBJ whole genome shotgun (WGS) entry which is preliminary data.</text>
</comment>
<protein>
    <recommendedName>
        <fullName evidence="4">Hydrophobin</fullName>
    </recommendedName>
</protein>
<gene>
    <name evidence="2" type="ORF">R3P38DRAFT_3207420</name>
</gene>
<name>A0AAW0AK49_9AGAR</name>
<feature type="signal peptide" evidence="1">
    <location>
        <begin position="1"/>
        <end position="21"/>
    </location>
</feature>
<reference evidence="2 3" key="1">
    <citation type="journal article" date="2024" name="J Genomics">
        <title>Draft genome sequencing and assembly of Favolaschia claudopus CIRM-BRFM 2984 isolated from oak limbs.</title>
        <authorList>
            <person name="Navarro D."/>
            <person name="Drula E."/>
            <person name="Chaduli D."/>
            <person name="Cazenave R."/>
            <person name="Ahrendt S."/>
            <person name="Wang J."/>
            <person name="Lipzen A."/>
            <person name="Daum C."/>
            <person name="Barry K."/>
            <person name="Grigoriev I.V."/>
            <person name="Favel A."/>
            <person name="Rosso M.N."/>
            <person name="Martin F."/>
        </authorList>
    </citation>
    <scope>NUCLEOTIDE SEQUENCE [LARGE SCALE GENOMIC DNA]</scope>
    <source>
        <strain evidence="2 3">CIRM-BRFM 2984</strain>
    </source>
</reference>